<name>E4XWF6_OIKDI</name>
<keyword evidence="3" id="KW-0009">Actin-binding</keyword>
<dbReference type="InParanoid" id="E4XWF6"/>
<feature type="repeat" description="RPEL" evidence="4">
    <location>
        <begin position="51"/>
        <end position="76"/>
    </location>
</feature>
<evidence type="ECO:0008006" key="8">
    <source>
        <dbReference type="Google" id="ProtNLM"/>
    </source>
</evidence>
<accession>E4XWF6</accession>
<evidence type="ECO:0000256" key="1">
    <source>
        <dbReference type="ARBA" id="ARBA00009795"/>
    </source>
</evidence>
<evidence type="ECO:0000256" key="3">
    <source>
        <dbReference type="ARBA" id="ARBA00023203"/>
    </source>
</evidence>
<gene>
    <name evidence="6" type="ORF">GSOID_T00006975001</name>
</gene>
<dbReference type="Proteomes" id="UP000001307">
    <property type="component" value="Unassembled WGS sequence"/>
</dbReference>
<dbReference type="Pfam" id="PF02755">
    <property type="entry name" value="RPEL"/>
    <property type="match status" value="1"/>
</dbReference>
<evidence type="ECO:0000256" key="5">
    <source>
        <dbReference type="SAM" id="MobiDB-lite"/>
    </source>
</evidence>
<dbReference type="PANTHER" id="PTHR12751:SF18">
    <property type="entry name" value="PHOSPHATASE AND ACTIN REGULATOR 1"/>
    <property type="match status" value="1"/>
</dbReference>
<organism evidence="6">
    <name type="scientific">Oikopleura dioica</name>
    <name type="common">Tunicate</name>
    <dbReference type="NCBI Taxonomy" id="34765"/>
    <lineage>
        <taxon>Eukaryota</taxon>
        <taxon>Metazoa</taxon>
        <taxon>Chordata</taxon>
        <taxon>Tunicata</taxon>
        <taxon>Appendicularia</taxon>
        <taxon>Copelata</taxon>
        <taxon>Oikopleuridae</taxon>
        <taxon>Oikopleura</taxon>
    </lineage>
</organism>
<dbReference type="EMBL" id="FN653242">
    <property type="protein sequence ID" value="CBY14011.1"/>
    <property type="molecule type" value="Genomic_DNA"/>
</dbReference>
<evidence type="ECO:0000256" key="2">
    <source>
        <dbReference type="ARBA" id="ARBA00022737"/>
    </source>
</evidence>
<keyword evidence="7" id="KW-1185">Reference proteome</keyword>
<evidence type="ECO:0000313" key="7">
    <source>
        <dbReference type="Proteomes" id="UP000001307"/>
    </source>
</evidence>
<dbReference type="GO" id="GO:0003779">
    <property type="term" value="F:actin binding"/>
    <property type="evidence" value="ECO:0007669"/>
    <property type="project" value="UniProtKB-KW"/>
</dbReference>
<dbReference type="InterPro" id="IPR004018">
    <property type="entry name" value="RPEL_repeat"/>
</dbReference>
<dbReference type="Gene3D" id="6.10.140.2130">
    <property type="match status" value="2"/>
</dbReference>
<dbReference type="OrthoDB" id="5563016at2759"/>
<dbReference type="PANTHER" id="PTHR12751">
    <property type="entry name" value="PHOSPHATASE AND ACTIN REGULATOR PHACTR"/>
    <property type="match status" value="1"/>
</dbReference>
<dbReference type="PROSITE" id="PS51073">
    <property type="entry name" value="RPEL"/>
    <property type="match status" value="1"/>
</dbReference>
<proteinExistence type="inferred from homology"/>
<protein>
    <recommendedName>
        <fullName evidence="8">Phosphatase and actin regulator</fullName>
    </recommendedName>
</protein>
<reference evidence="6" key="1">
    <citation type="journal article" date="2010" name="Science">
        <title>Plasticity of animal genome architecture unmasked by rapid evolution of a pelagic tunicate.</title>
        <authorList>
            <person name="Denoeud F."/>
            <person name="Henriet S."/>
            <person name="Mungpakdee S."/>
            <person name="Aury J.M."/>
            <person name="Da Silva C."/>
            <person name="Brinkmann H."/>
            <person name="Mikhaleva J."/>
            <person name="Olsen L.C."/>
            <person name="Jubin C."/>
            <person name="Canestro C."/>
            <person name="Bouquet J.M."/>
            <person name="Danks G."/>
            <person name="Poulain J."/>
            <person name="Campsteijn C."/>
            <person name="Adamski M."/>
            <person name="Cross I."/>
            <person name="Yadetie F."/>
            <person name="Muffato M."/>
            <person name="Louis A."/>
            <person name="Butcher S."/>
            <person name="Tsagkogeorga G."/>
            <person name="Konrad A."/>
            <person name="Singh S."/>
            <person name="Jensen M.F."/>
            <person name="Cong E.H."/>
            <person name="Eikeseth-Otteraa H."/>
            <person name="Noel B."/>
            <person name="Anthouard V."/>
            <person name="Porcel B.M."/>
            <person name="Kachouri-Lafond R."/>
            <person name="Nishino A."/>
            <person name="Ugolini M."/>
            <person name="Chourrout P."/>
            <person name="Nishida H."/>
            <person name="Aasland R."/>
            <person name="Huzurbazar S."/>
            <person name="Westhof E."/>
            <person name="Delsuc F."/>
            <person name="Lehrach H."/>
            <person name="Reinhardt R."/>
            <person name="Weissenbach J."/>
            <person name="Roy S.W."/>
            <person name="Artiguenave F."/>
            <person name="Postlethwait J.H."/>
            <person name="Manak J.R."/>
            <person name="Thompson E.M."/>
            <person name="Jaillon O."/>
            <person name="Du Pasquier L."/>
            <person name="Boudinot P."/>
            <person name="Liberles D.A."/>
            <person name="Volff J.N."/>
            <person name="Philippe H."/>
            <person name="Lenhard B."/>
            <person name="Roest Crollius H."/>
            <person name="Wincker P."/>
            <person name="Chourrout D."/>
        </authorList>
    </citation>
    <scope>NUCLEOTIDE SEQUENCE [LARGE SCALE GENOMIC DNA]</scope>
</reference>
<feature type="region of interest" description="Disordered" evidence="5">
    <location>
        <begin position="22"/>
        <end position="55"/>
    </location>
</feature>
<dbReference type="AlphaFoldDB" id="E4XWF6"/>
<keyword evidence="2" id="KW-0677">Repeat</keyword>
<comment type="similarity">
    <text evidence="1">Belongs to the phosphatase and actin regulator family.</text>
</comment>
<dbReference type="GO" id="GO:0030036">
    <property type="term" value="P:actin cytoskeleton organization"/>
    <property type="evidence" value="ECO:0007669"/>
    <property type="project" value="TreeGrafter"/>
</dbReference>
<sequence length="132" mass="15786">MYSTDRCSAAIKLQLSRRLSQRPSASEIKDRGILKVKSTQESKDEKEKIKKELSRRLSQRPTVQTLIKKNVIKFEEYVDVYEIQYVDRKADKPWTRLTATEKASIRKELNQYKANEMEVHEESQFYTRFHRE</sequence>
<evidence type="ECO:0000256" key="4">
    <source>
        <dbReference type="PROSITE-ProRule" id="PRU00401"/>
    </source>
</evidence>
<evidence type="ECO:0000313" key="6">
    <source>
        <dbReference type="EMBL" id="CBY14011.1"/>
    </source>
</evidence>
<dbReference type="SMART" id="SM00707">
    <property type="entry name" value="RPEL"/>
    <property type="match status" value="2"/>
</dbReference>
<feature type="compositionally biased region" description="Basic and acidic residues" evidence="5">
    <location>
        <begin position="27"/>
        <end position="55"/>
    </location>
</feature>